<reference evidence="2" key="2">
    <citation type="submission" date="2021-02" db="EMBL/GenBank/DDBJ databases">
        <title>Aspergillus chevalieri M1 genome sequence.</title>
        <authorList>
            <person name="Kadooka C."/>
            <person name="Mori K."/>
            <person name="Futagami T."/>
        </authorList>
    </citation>
    <scope>NUCLEOTIDE SEQUENCE</scope>
    <source>
        <strain evidence="2">M1</strain>
    </source>
</reference>
<protein>
    <submittedName>
        <fullName evidence="2">Uncharacterized protein</fullName>
    </submittedName>
</protein>
<dbReference type="AlphaFoldDB" id="A0A7R7VGR4"/>
<reference evidence="2" key="1">
    <citation type="submission" date="2021-01" db="EMBL/GenBank/DDBJ databases">
        <authorList>
            <consortium name="Aspergillus chevalieri M1 genome sequencing consortium"/>
            <person name="Kazuki M."/>
            <person name="Futagami T."/>
        </authorList>
    </citation>
    <scope>NUCLEOTIDE SEQUENCE</scope>
    <source>
        <strain evidence="2">M1</strain>
    </source>
</reference>
<dbReference type="RefSeq" id="XP_043132967.1">
    <property type="nucleotide sequence ID" value="XM_043276461.1"/>
</dbReference>
<feature type="compositionally biased region" description="Polar residues" evidence="1">
    <location>
        <begin position="145"/>
        <end position="160"/>
    </location>
</feature>
<evidence type="ECO:0000256" key="1">
    <source>
        <dbReference type="SAM" id="MobiDB-lite"/>
    </source>
</evidence>
<proteinExistence type="predicted"/>
<dbReference type="GeneID" id="66978804"/>
<gene>
    <name evidence="2" type="ORF">ACHE_11847A</name>
</gene>
<keyword evidence="3" id="KW-1185">Reference proteome</keyword>
<organism evidence="2 3">
    <name type="scientific">Aspergillus chevalieri</name>
    <name type="common">Eurotium chevalieri</name>
    <dbReference type="NCBI Taxonomy" id="182096"/>
    <lineage>
        <taxon>Eukaryota</taxon>
        <taxon>Fungi</taxon>
        <taxon>Dikarya</taxon>
        <taxon>Ascomycota</taxon>
        <taxon>Pezizomycotina</taxon>
        <taxon>Eurotiomycetes</taxon>
        <taxon>Eurotiomycetidae</taxon>
        <taxon>Eurotiales</taxon>
        <taxon>Aspergillaceae</taxon>
        <taxon>Aspergillus</taxon>
        <taxon>Aspergillus subgen. Aspergillus</taxon>
    </lineage>
</organism>
<dbReference type="KEGG" id="ache:ACHE_11847A"/>
<evidence type="ECO:0000313" key="2">
    <source>
        <dbReference type="EMBL" id="BCR84445.1"/>
    </source>
</evidence>
<dbReference type="Proteomes" id="UP000637239">
    <property type="component" value="Chromosome 1"/>
</dbReference>
<sequence length="180" mass="19408">MSSADEISTNDTQFIIECLKSLEEDRLINLNKVAKTLGYSNVFSAGNRLRSLRNRYGFANFEGKTVTGKTVAGETPGAPAPAPVPPSKRGRPRVKKVVPIPKGDIAVEVINKRKREDDNNNNNSNEENNDDVFKKTTRRGRKPASTATTTVTDSEGTTNGHVHGLGGDDKNGQEAAGNAE</sequence>
<evidence type="ECO:0000313" key="3">
    <source>
        <dbReference type="Proteomes" id="UP000637239"/>
    </source>
</evidence>
<accession>A0A7R7VGR4</accession>
<feature type="region of interest" description="Disordered" evidence="1">
    <location>
        <begin position="68"/>
        <end position="180"/>
    </location>
</feature>
<dbReference type="EMBL" id="AP024416">
    <property type="protein sequence ID" value="BCR84445.1"/>
    <property type="molecule type" value="Genomic_DNA"/>
</dbReference>
<name>A0A7R7VGR4_ASPCH</name>